<dbReference type="OrthoDB" id="3365616at2759"/>
<keyword evidence="4" id="KW-1185">Reference proteome</keyword>
<dbReference type="VEuPathDB" id="FungiDB:C7M61_001330"/>
<organism evidence="3 4">
    <name type="scientific">Candidozyma pseudohaemuli</name>
    <dbReference type="NCBI Taxonomy" id="418784"/>
    <lineage>
        <taxon>Eukaryota</taxon>
        <taxon>Fungi</taxon>
        <taxon>Dikarya</taxon>
        <taxon>Ascomycota</taxon>
        <taxon>Saccharomycotina</taxon>
        <taxon>Pichiomycetes</taxon>
        <taxon>Metschnikowiaceae</taxon>
        <taxon>Candidozyma</taxon>
    </lineage>
</organism>
<dbReference type="InterPro" id="IPR014756">
    <property type="entry name" value="Ig_E-set"/>
</dbReference>
<dbReference type="PANTHER" id="PTHR11188">
    <property type="entry name" value="ARRESTIN DOMAIN CONTAINING PROTEIN"/>
    <property type="match status" value="1"/>
</dbReference>
<dbReference type="InterPro" id="IPR014752">
    <property type="entry name" value="Arrestin-like_C"/>
</dbReference>
<protein>
    <recommendedName>
        <fullName evidence="2">Arrestin-like N-terminal domain-containing protein</fullName>
    </recommendedName>
</protein>
<feature type="region of interest" description="Disordered" evidence="1">
    <location>
        <begin position="416"/>
        <end position="441"/>
    </location>
</feature>
<dbReference type="AlphaFoldDB" id="A0A2P7Z0B7"/>
<dbReference type="GO" id="GO:0005737">
    <property type="term" value="C:cytoplasm"/>
    <property type="evidence" value="ECO:0007669"/>
    <property type="project" value="TreeGrafter"/>
</dbReference>
<dbReference type="CDD" id="cd22952">
    <property type="entry name" value="ART10-like"/>
    <property type="match status" value="1"/>
</dbReference>
<dbReference type="SUPFAM" id="SSF81296">
    <property type="entry name" value="E set domains"/>
    <property type="match status" value="1"/>
</dbReference>
<dbReference type="PANTHER" id="PTHR11188:SF17">
    <property type="entry name" value="FI21816P1"/>
    <property type="match status" value="1"/>
</dbReference>
<dbReference type="InterPro" id="IPR011021">
    <property type="entry name" value="Arrestin-like_N"/>
</dbReference>
<dbReference type="Pfam" id="PF00339">
    <property type="entry name" value="Arrestin_N"/>
    <property type="match status" value="1"/>
</dbReference>
<feature type="domain" description="Arrestin-like N-terminal" evidence="2">
    <location>
        <begin position="4"/>
        <end position="172"/>
    </location>
</feature>
<name>A0A2P7Z0B7_9ASCO</name>
<reference evidence="3 4" key="1">
    <citation type="submission" date="2018-03" db="EMBL/GenBank/DDBJ databases">
        <title>Candida pseudohaemulonii genome assembly and annotation.</title>
        <authorList>
            <person name="Munoz J.F."/>
            <person name="Gade L.G."/>
            <person name="Chow N.A."/>
            <person name="Litvintseva A.P."/>
            <person name="Loparev V.N."/>
            <person name="Cuomo C.A."/>
        </authorList>
    </citation>
    <scope>NUCLEOTIDE SEQUENCE [LARGE SCALE GENOMIC DNA]</scope>
    <source>
        <strain evidence="3 4">B12108</strain>
    </source>
</reference>
<dbReference type="Proteomes" id="UP000241107">
    <property type="component" value="Unassembled WGS sequence"/>
</dbReference>
<comment type="caution">
    <text evidence="3">The sequence shown here is derived from an EMBL/GenBank/DDBJ whole genome shotgun (WGS) entry which is preliminary data.</text>
</comment>
<dbReference type="Gene3D" id="2.60.40.640">
    <property type="match status" value="1"/>
</dbReference>
<evidence type="ECO:0000256" key="1">
    <source>
        <dbReference type="SAM" id="MobiDB-lite"/>
    </source>
</evidence>
<dbReference type="GO" id="GO:0015031">
    <property type="term" value="P:protein transport"/>
    <property type="evidence" value="ECO:0007669"/>
    <property type="project" value="TreeGrafter"/>
</dbReference>
<accession>A0A2P7Z0B7</accession>
<evidence type="ECO:0000259" key="2">
    <source>
        <dbReference type="Pfam" id="PF00339"/>
    </source>
</evidence>
<dbReference type="EMBL" id="PYFQ01000001">
    <property type="protein sequence ID" value="PSK41643.1"/>
    <property type="molecule type" value="Genomic_DNA"/>
</dbReference>
<dbReference type="GeneID" id="36564720"/>
<evidence type="ECO:0000313" key="4">
    <source>
        <dbReference type="Proteomes" id="UP000241107"/>
    </source>
</evidence>
<sequence>MTEFTIELDHQKVYTSGDIVSGRVHLAVDEKVDLSAIDVTLFGYSKSRNKVHSGQGYVTKQEKHLLFKEETTLFPPPDIQAVSKTESYTLTEGSYSYNFTFTFPGKEHKADCKVDKKFFHSHGYTKKEHLDSVALAPTYFNKTSFDNYCKIEYYLEAVVRNPSIFRFNSKATKDLMFHPANQDMTYSVNHIMDKKSILEDYEICEKKLKYASDGKLKEDGFFNRLFLSEGTIVPLSLDVEFKEGVETPVGPSKRVVKTNGHISDFILVSLWTPSIGQSRESKKEGENGRLTLRISSIKIKLILRVRYYAVKHSRRTNKYVLLDKALDNEISLSDFEPAEDNARSGVKGMFKFELDPLWYDCDVTDVGQSFITCNVKRDFELQVALGVASSEDITNEVVLKAVGPIILQKLEDVELNRPDGYGNPPPEYGDEKNSEPMEWGV</sequence>
<dbReference type="STRING" id="418784.A0A2P7Z0B7"/>
<dbReference type="InterPro" id="IPR050357">
    <property type="entry name" value="Arrestin_domain-protein"/>
</dbReference>
<dbReference type="RefSeq" id="XP_024716342.1">
    <property type="nucleotide sequence ID" value="XM_024856743.1"/>
</dbReference>
<proteinExistence type="predicted"/>
<evidence type="ECO:0000313" key="3">
    <source>
        <dbReference type="EMBL" id="PSK41643.1"/>
    </source>
</evidence>
<gene>
    <name evidence="3" type="ORF">C7M61_001330</name>
</gene>